<feature type="transmembrane region" description="Helical" evidence="8">
    <location>
        <begin position="79"/>
        <end position="101"/>
    </location>
</feature>
<feature type="transmembrane region" description="Helical" evidence="8">
    <location>
        <begin position="161"/>
        <end position="187"/>
    </location>
</feature>
<dbReference type="InterPro" id="IPR035906">
    <property type="entry name" value="MetI-like_sf"/>
</dbReference>
<dbReference type="STRING" id="1646377.BS640_04515"/>
<comment type="similarity">
    <text evidence="8">Belongs to the binding-protein-dependent transport system permease family.</text>
</comment>
<evidence type="ECO:0000256" key="5">
    <source>
        <dbReference type="ARBA" id="ARBA00022692"/>
    </source>
</evidence>
<dbReference type="Proteomes" id="UP000192536">
    <property type="component" value="Unassembled WGS sequence"/>
</dbReference>
<dbReference type="CDD" id="cd06261">
    <property type="entry name" value="TM_PBP2"/>
    <property type="match status" value="2"/>
</dbReference>
<feature type="transmembrane region" description="Helical" evidence="8">
    <location>
        <begin position="312"/>
        <end position="333"/>
    </location>
</feature>
<comment type="caution">
    <text evidence="10">The sequence shown here is derived from an EMBL/GenBank/DDBJ whole genome shotgun (WGS) entry which is preliminary data.</text>
</comment>
<feature type="transmembrane region" description="Helical" evidence="8">
    <location>
        <begin position="270"/>
        <end position="291"/>
    </location>
</feature>
<feature type="transmembrane region" description="Helical" evidence="8">
    <location>
        <begin position="208"/>
        <end position="233"/>
    </location>
</feature>
<keyword evidence="6 8" id="KW-1133">Transmembrane helix</keyword>
<dbReference type="Pfam" id="PF00528">
    <property type="entry name" value="BPD_transp_1"/>
    <property type="match status" value="2"/>
</dbReference>
<evidence type="ECO:0000256" key="3">
    <source>
        <dbReference type="ARBA" id="ARBA00022475"/>
    </source>
</evidence>
<evidence type="ECO:0000313" key="11">
    <source>
        <dbReference type="Proteomes" id="UP000192536"/>
    </source>
</evidence>
<keyword evidence="4" id="KW-0997">Cell inner membrane</keyword>
<keyword evidence="3" id="KW-1003">Cell membrane</keyword>
<evidence type="ECO:0000256" key="4">
    <source>
        <dbReference type="ARBA" id="ARBA00022519"/>
    </source>
</evidence>
<feature type="transmembrane region" description="Helical" evidence="8">
    <location>
        <begin position="439"/>
        <end position="463"/>
    </location>
</feature>
<dbReference type="PANTHER" id="PTHR43357:SF3">
    <property type="entry name" value="FE(3+)-TRANSPORT SYSTEM PERMEASE PROTEIN FBPB 2"/>
    <property type="match status" value="1"/>
</dbReference>
<dbReference type="AlphaFoldDB" id="A0A1X0WJ29"/>
<feature type="transmembrane region" description="Helical" evidence="8">
    <location>
        <begin position="415"/>
        <end position="433"/>
    </location>
</feature>
<dbReference type="RefSeq" id="WP_084912104.1">
    <property type="nucleotide sequence ID" value="NZ_CAUQAZ010000217.1"/>
</dbReference>
<reference evidence="10 11" key="1">
    <citation type="journal article" date="2017" name="Int. J. Syst. Evol. Microbiol.">
        <title>Rouxiella badensis sp. nov. and Rouxiella silvae sp. nov. isolated from peat bog soil in Germany and emendation of the genus description.</title>
        <authorList>
            <person name="Le Fleche-Mateos A."/>
            <person name="Kugler J.H."/>
            <person name="Hansen S.H."/>
            <person name="Syldatk C."/>
            <person name="Hausmann R."/>
            <person name="Lomprez F."/>
            <person name="Vandenbogaert M."/>
            <person name="Manuguerra J.C."/>
            <person name="Grimont P.A."/>
        </authorList>
    </citation>
    <scope>NUCLEOTIDE SEQUENCE [LARGE SCALE GENOMIC DNA]</scope>
    <source>
        <strain evidence="10 11">DSM 100043</strain>
    </source>
</reference>
<dbReference type="SUPFAM" id="SSF161098">
    <property type="entry name" value="MetI-like"/>
    <property type="match status" value="2"/>
</dbReference>
<evidence type="ECO:0000256" key="1">
    <source>
        <dbReference type="ARBA" id="ARBA00004429"/>
    </source>
</evidence>
<feature type="transmembrane region" description="Helical" evidence="8">
    <location>
        <begin position="547"/>
        <end position="571"/>
    </location>
</feature>
<protein>
    <submittedName>
        <fullName evidence="10">ABC transporter permease</fullName>
    </submittedName>
</protein>
<dbReference type="PROSITE" id="PS50928">
    <property type="entry name" value="ABC_TM1"/>
    <property type="match status" value="2"/>
</dbReference>
<feature type="transmembrane region" description="Helical" evidence="8">
    <location>
        <begin position="24"/>
        <end position="49"/>
    </location>
</feature>
<dbReference type="InterPro" id="IPR000515">
    <property type="entry name" value="MetI-like"/>
</dbReference>
<dbReference type="GO" id="GO:0055085">
    <property type="term" value="P:transmembrane transport"/>
    <property type="evidence" value="ECO:0007669"/>
    <property type="project" value="InterPro"/>
</dbReference>
<accession>A0A1X0WJ29</accession>
<evidence type="ECO:0000256" key="6">
    <source>
        <dbReference type="ARBA" id="ARBA00022989"/>
    </source>
</evidence>
<dbReference type="EMBL" id="MRWE01000005">
    <property type="protein sequence ID" value="ORJ26770.1"/>
    <property type="molecule type" value="Genomic_DNA"/>
</dbReference>
<evidence type="ECO:0000256" key="8">
    <source>
        <dbReference type="RuleBase" id="RU363032"/>
    </source>
</evidence>
<evidence type="ECO:0000313" key="10">
    <source>
        <dbReference type="EMBL" id="ORJ26770.1"/>
    </source>
</evidence>
<keyword evidence="7 8" id="KW-0472">Membrane</keyword>
<keyword evidence="2 8" id="KW-0813">Transport</keyword>
<dbReference type="PANTHER" id="PTHR43357">
    <property type="entry name" value="INNER MEMBRANE ABC TRANSPORTER PERMEASE PROTEIN YDCV"/>
    <property type="match status" value="1"/>
</dbReference>
<organism evidence="10 11">
    <name type="scientific">Rouxiella badensis</name>
    <dbReference type="NCBI Taxonomy" id="1646377"/>
    <lineage>
        <taxon>Bacteria</taxon>
        <taxon>Pseudomonadati</taxon>
        <taxon>Pseudomonadota</taxon>
        <taxon>Gammaproteobacteria</taxon>
        <taxon>Enterobacterales</taxon>
        <taxon>Yersiniaceae</taxon>
        <taxon>Rouxiella</taxon>
    </lineage>
</organism>
<evidence type="ECO:0000256" key="7">
    <source>
        <dbReference type="ARBA" id="ARBA00023136"/>
    </source>
</evidence>
<keyword evidence="5 8" id="KW-0812">Transmembrane</keyword>
<feature type="transmembrane region" description="Helical" evidence="8">
    <location>
        <begin position="372"/>
        <end position="394"/>
    </location>
</feature>
<evidence type="ECO:0000256" key="2">
    <source>
        <dbReference type="ARBA" id="ARBA00022448"/>
    </source>
</evidence>
<proteinExistence type="inferred from homology"/>
<feature type="transmembrane region" description="Helical" evidence="8">
    <location>
        <begin position="495"/>
        <end position="515"/>
    </location>
</feature>
<comment type="subcellular location">
    <subcellularLocation>
        <location evidence="1">Cell inner membrane</location>
        <topology evidence="1">Multi-pass membrane protein</topology>
    </subcellularLocation>
    <subcellularLocation>
        <location evidence="8">Cell membrane</location>
        <topology evidence="8">Multi-pass membrane protein</topology>
    </subcellularLocation>
</comment>
<name>A0A1X0WJ29_9GAMM</name>
<dbReference type="Gene3D" id="1.10.3720.10">
    <property type="entry name" value="MetI-like"/>
    <property type="match status" value="2"/>
</dbReference>
<sequence length="583" mass="62917">MNVMRELRRTVALRRIFGWRSERAVLWFLALGIGVLSVAPLTRLIWAAIAPDGSPDLAHVLQLIGTQKVWQATLNTLEIAVAATLLAMLAGTLAALLVGLSDMRGKQLWVFTFILPLMIPPQVIALAWVQALSPSSPLLTGVEAVCRSLGWRLTLGNGQPLYSLTGIIMLLGLHNAPLVFLTVRAGLRRLPADLVEAARITGASPLRVLFTVILPLARPAIFAGAALSFVAAAGNFGIQAMLGIPARVPTLITLVYQRLNGYGPSALPDMAVLSLLIALITFGGLALSRYLGGRRDVRVSGSLRQLKQPLGAWRLPAEWLAWLWIGMTLLLPLSALVGTSLTNGFGQTLNRQTLTFDNYTNALWQYPAIHQAFFTSLGLTLMAVVLLTLASLFLAYFLSWQRSRLVSLLQMSTELAYALPGIVTGIAAILFFLKPLPLINVSIYGTVWIILAAYLSNFLALVLRPTLAGFAQIDRSLDEAAQISGAGFMRRMWDILMPLAAPSAMAGAILVFLTALNEIQVSILLVTSSSQTLGPMVIFLDEGGSSTLAAAVGCLMILVVLLFMLIATLFARRLPEGVLPWRA</sequence>
<feature type="domain" description="ABC transmembrane type-1" evidence="9">
    <location>
        <begin position="73"/>
        <end position="288"/>
    </location>
</feature>
<feature type="transmembrane region" description="Helical" evidence="8">
    <location>
        <begin position="108"/>
        <end position="129"/>
    </location>
</feature>
<evidence type="ECO:0000259" key="9">
    <source>
        <dbReference type="PROSITE" id="PS50928"/>
    </source>
</evidence>
<gene>
    <name evidence="10" type="ORF">BS640_04515</name>
</gene>
<keyword evidence="11" id="KW-1185">Reference proteome</keyword>
<feature type="domain" description="ABC transmembrane type-1" evidence="9">
    <location>
        <begin position="373"/>
        <end position="567"/>
    </location>
</feature>
<dbReference type="GO" id="GO:0005886">
    <property type="term" value="C:plasma membrane"/>
    <property type="evidence" value="ECO:0007669"/>
    <property type="project" value="UniProtKB-SubCell"/>
</dbReference>